<name>A0ACB9E224_CICIN</name>
<evidence type="ECO:0000313" key="1">
    <source>
        <dbReference type="EMBL" id="KAI3752821.1"/>
    </source>
</evidence>
<comment type="caution">
    <text evidence="1">The sequence shown here is derived from an EMBL/GenBank/DDBJ whole genome shotgun (WGS) entry which is preliminary data.</text>
</comment>
<proteinExistence type="predicted"/>
<evidence type="ECO:0000313" key="2">
    <source>
        <dbReference type="Proteomes" id="UP001055811"/>
    </source>
</evidence>
<gene>
    <name evidence="1" type="ORF">L2E82_24858</name>
</gene>
<accession>A0ACB9E224</accession>
<dbReference type="Proteomes" id="UP001055811">
    <property type="component" value="Linkage Group LG04"/>
</dbReference>
<protein>
    <submittedName>
        <fullName evidence="1">Uncharacterized protein</fullName>
    </submittedName>
</protein>
<reference evidence="2" key="1">
    <citation type="journal article" date="2022" name="Mol. Ecol. Resour.">
        <title>The genomes of chicory, endive, great burdock and yacon provide insights into Asteraceae palaeo-polyploidization history and plant inulin production.</title>
        <authorList>
            <person name="Fan W."/>
            <person name="Wang S."/>
            <person name="Wang H."/>
            <person name="Wang A."/>
            <person name="Jiang F."/>
            <person name="Liu H."/>
            <person name="Zhao H."/>
            <person name="Xu D."/>
            <person name="Zhang Y."/>
        </authorList>
    </citation>
    <scope>NUCLEOTIDE SEQUENCE [LARGE SCALE GENOMIC DNA]</scope>
    <source>
        <strain evidence="2">cv. Punajuju</strain>
    </source>
</reference>
<dbReference type="EMBL" id="CM042012">
    <property type="protein sequence ID" value="KAI3752821.1"/>
    <property type="molecule type" value="Genomic_DNA"/>
</dbReference>
<sequence>MPPVQYIKTCFPRIFSVFLSNQSGRSLYCRIFGSRVSTFGEQNFPILVSYKFLASNKTSSFESRAVSRTEWNSRADKCCPALWISGGFGRGWEVKVTSSLTIRIEREVKPVSCESLVFVGGGLTADCGVDSVRGEADAAEEREGGAVGGVEGVKVVEVWDFGVVVV</sequence>
<keyword evidence="2" id="KW-1185">Reference proteome</keyword>
<organism evidence="1 2">
    <name type="scientific">Cichorium intybus</name>
    <name type="common">Chicory</name>
    <dbReference type="NCBI Taxonomy" id="13427"/>
    <lineage>
        <taxon>Eukaryota</taxon>
        <taxon>Viridiplantae</taxon>
        <taxon>Streptophyta</taxon>
        <taxon>Embryophyta</taxon>
        <taxon>Tracheophyta</taxon>
        <taxon>Spermatophyta</taxon>
        <taxon>Magnoliopsida</taxon>
        <taxon>eudicotyledons</taxon>
        <taxon>Gunneridae</taxon>
        <taxon>Pentapetalae</taxon>
        <taxon>asterids</taxon>
        <taxon>campanulids</taxon>
        <taxon>Asterales</taxon>
        <taxon>Asteraceae</taxon>
        <taxon>Cichorioideae</taxon>
        <taxon>Cichorieae</taxon>
        <taxon>Cichoriinae</taxon>
        <taxon>Cichorium</taxon>
    </lineage>
</organism>
<reference evidence="1 2" key="2">
    <citation type="journal article" date="2022" name="Mol. Ecol. Resour.">
        <title>The genomes of chicory, endive, great burdock and yacon provide insights into Asteraceae paleo-polyploidization history and plant inulin production.</title>
        <authorList>
            <person name="Fan W."/>
            <person name="Wang S."/>
            <person name="Wang H."/>
            <person name="Wang A."/>
            <person name="Jiang F."/>
            <person name="Liu H."/>
            <person name="Zhao H."/>
            <person name="Xu D."/>
            <person name="Zhang Y."/>
        </authorList>
    </citation>
    <scope>NUCLEOTIDE SEQUENCE [LARGE SCALE GENOMIC DNA]</scope>
    <source>
        <strain evidence="2">cv. Punajuju</strain>
        <tissue evidence="1">Leaves</tissue>
    </source>
</reference>